<evidence type="ECO:0000256" key="1">
    <source>
        <dbReference type="ARBA" id="ARBA00022723"/>
    </source>
</evidence>
<organism evidence="5 6">
    <name type="scientific">Ceratocystis fimbriata CBS 114723</name>
    <dbReference type="NCBI Taxonomy" id="1035309"/>
    <lineage>
        <taxon>Eukaryota</taxon>
        <taxon>Fungi</taxon>
        <taxon>Dikarya</taxon>
        <taxon>Ascomycota</taxon>
        <taxon>Pezizomycotina</taxon>
        <taxon>Sordariomycetes</taxon>
        <taxon>Hypocreomycetidae</taxon>
        <taxon>Microascales</taxon>
        <taxon>Ceratocystidaceae</taxon>
        <taxon>Ceratocystis</taxon>
    </lineage>
</organism>
<feature type="region of interest" description="Disordered" evidence="3">
    <location>
        <begin position="97"/>
        <end position="133"/>
    </location>
</feature>
<dbReference type="Gene3D" id="4.10.240.10">
    <property type="entry name" value="Zn(2)-C6 fungal-type DNA-binding domain"/>
    <property type="match status" value="1"/>
</dbReference>
<evidence type="ECO:0000259" key="4">
    <source>
        <dbReference type="PROSITE" id="PS50048"/>
    </source>
</evidence>
<feature type="compositionally biased region" description="Polar residues" evidence="3">
    <location>
        <begin position="199"/>
        <end position="216"/>
    </location>
</feature>
<dbReference type="InterPro" id="IPR036864">
    <property type="entry name" value="Zn2-C6_fun-type_DNA-bd_sf"/>
</dbReference>
<dbReference type="GO" id="GO:0000981">
    <property type="term" value="F:DNA-binding transcription factor activity, RNA polymerase II-specific"/>
    <property type="evidence" value="ECO:0007669"/>
    <property type="project" value="InterPro"/>
</dbReference>
<dbReference type="EMBL" id="APWK03000104">
    <property type="protein sequence ID" value="PHH51098.1"/>
    <property type="molecule type" value="Genomic_DNA"/>
</dbReference>
<dbReference type="SMART" id="SM00066">
    <property type="entry name" value="GAL4"/>
    <property type="match status" value="1"/>
</dbReference>
<dbReference type="PROSITE" id="PS50048">
    <property type="entry name" value="ZN2_CY6_FUNGAL_2"/>
    <property type="match status" value="1"/>
</dbReference>
<dbReference type="SMART" id="SM00906">
    <property type="entry name" value="Fungal_trans"/>
    <property type="match status" value="1"/>
</dbReference>
<keyword evidence="2" id="KW-0539">Nucleus</keyword>
<dbReference type="GO" id="GO:0003677">
    <property type="term" value="F:DNA binding"/>
    <property type="evidence" value="ECO:0007669"/>
    <property type="project" value="InterPro"/>
</dbReference>
<sequence>MSPRDKPKERPAQKRSPMSCERCKSRKTKCVDPLPGPCQLCVNTGSVCRVDMSRRRQRPYYQVSEEQFQYMTKALNHFMPNMTLDLPSLRSFVSTLNDGSSHDRPETASSKVVSPATSISSGGTRPSISTSETGLVPNTVVSLDEIDKIQGRASWLRVDSAGNHRYVGGEGTYAFHSAVQSAKARQPSSSIDPDLLSTGAAQSTVPSGNMTPTASVSTPRRIYLPRRDLCNKSVTRFFQDIHSVYWLFAVESFQASLDSLYSGDMRSATPSMLCSLYSILAMTCESEGKMYGGANVATSPPSRYLALAKEMTPELYDKADIDSIRALCLLAMVHQSSCPDQAYLYIGSAARIAYTLGLHIKKETHARPMFQRQLELRIFCTIYLLDMDIALTHGYPPALSEADAIKDLHLTTEQILCPGSNIPPGYQVVASQLSQLSRRISALLYITPDSGGRTRFLADVMGCVSTLHTWMDDLPLPLRNCKDATQCHGRSIAILHLRYYSTMILATRPFLLHTALGPGESGIEAKRKTFQDLAMLCIDAASQSLDILQHMQVNGLISSLVSLDATFLIEDIQVFLLVVSANTKRESGLDVSHKAYACLEILQSMEQVQGVKSTLDKALAQLREYGIIDASNGLVRKEPTRDQLFLGMESTQALPLYLNAAATIGPGLSDFHRLIFEKLH</sequence>
<dbReference type="CDD" id="cd12148">
    <property type="entry name" value="fungal_TF_MHR"/>
    <property type="match status" value="1"/>
</dbReference>
<keyword evidence="6" id="KW-1185">Reference proteome</keyword>
<dbReference type="CDD" id="cd00067">
    <property type="entry name" value="GAL4"/>
    <property type="match status" value="1"/>
</dbReference>
<dbReference type="Pfam" id="PF04082">
    <property type="entry name" value="Fungal_trans"/>
    <property type="match status" value="1"/>
</dbReference>
<evidence type="ECO:0000313" key="5">
    <source>
        <dbReference type="EMBL" id="PHH51098.1"/>
    </source>
</evidence>
<dbReference type="PANTHER" id="PTHR46910">
    <property type="entry name" value="TRANSCRIPTION FACTOR PDR1"/>
    <property type="match status" value="1"/>
</dbReference>
<evidence type="ECO:0000256" key="2">
    <source>
        <dbReference type="ARBA" id="ARBA00023242"/>
    </source>
</evidence>
<accession>A0A2C5WU90</accession>
<dbReference type="InterPro" id="IPR001138">
    <property type="entry name" value="Zn2Cys6_DnaBD"/>
</dbReference>
<dbReference type="Proteomes" id="UP000222788">
    <property type="component" value="Unassembled WGS sequence"/>
</dbReference>
<feature type="compositionally biased region" description="Polar residues" evidence="3">
    <location>
        <begin position="107"/>
        <end position="133"/>
    </location>
</feature>
<dbReference type="SUPFAM" id="SSF57701">
    <property type="entry name" value="Zn2/Cys6 DNA-binding domain"/>
    <property type="match status" value="1"/>
</dbReference>
<dbReference type="InterPro" id="IPR007219">
    <property type="entry name" value="XnlR_reg_dom"/>
</dbReference>
<gene>
    <name evidence="5" type="primary">thi1</name>
    <name evidence="5" type="ORF">CFIMG_006208RA</name>
</gene>
<feature type="domain" description="Zn(2)-C6 fungal-type" evidence="4">
    <location>
        <begin position="19"/>
        <end position="50"/>
    </location>
</feature>
<reference evidence="5 6" key="2">
    <citation type="journal article" date="2013" name="IMA Fungus">
        <title>IMA Genome-F 1: Ceratocystis fimbriata: Draft nuclear genome sequence for the plant pathogen, Ceratocystis fimbriata.</title>
        <authorList>
            <person name="Wilken P.M."/>
            <person name="Steenkamp E.T."/>
            <person name="Wingfield M.J."/>
            <person name="de Beer Z.W."/>
            <person name="Wingfield B.D."/>
        </authorList>
    </citation>
    <scope>NUCLEOTIDE SEQUENCE [LARGE SCALE GENOMIC DNA]</scope>
    <source>
        <strain evidence="5 6">CBS 114723</strain>
    </source>
</reference>
<reference evidence="5 6" key="1">
    <citation type="journal article" date="2013" name="Fungal Biol.">
        <title>Analysis of microsatellite markers in the genome of the plant pathogen Ceratocystis fimbriata.</title>
        <authorList>
            <person name="Simpson M.C."/>
            <person name="Wilken P.M."/>
            <person name="Coetzee M.P."/>
            <person name="Wingfield M.J."/>
            <person name="Wingfield B.D."/>
        </authorList>
    </citation>
    <scope>NUCLEOTIDE SEQUENCE [LARGE SCALE GENOMIC DNA]</scope>
    <source>
        <strain evidence="5 6">CBS 114723</strain>
    </source>
</reference>
<feature type="region of interest" description="Disordered" evidence="3">
    <location>
        <begin position="186"/>
        <end position="216"/>
    </location>
</feature>
<dbReference type="AlphaFoldDB" id="A0A2C5WU90"/>
<dbReference type="OrthoDB" id="3364175at2759"/>
<dbReference type="GO" id="GO:0006351">
    <property type="term" value="P:DNA-templated transcription"/>
    <property type="evidence" value="ECO:0007669"/>
    <property type="project" value="InterPro"/>
</dbReference>
<evidence type="ECO:0000313" key="6">
    <source>
        <dbReference type="Proteomes" id="UP000222788"/>
    </source>
</evidence>
<protein>
    <submittedName>
        <fullName evidence="5">Thiamine repressible regulatory protein thi1</fullName>
    </submittedName>
</protein>
<proteinExistence type="predicted"/>
<dbReference type="InterPro" id="IPR050987">
    <property type="entry name" value="AtrR-like"/>
</dbReference>
<dbReference type="GO" id="GO:0008270">
    <property type="term" value="F:zinc ion binding"/>
    <property type="evidence" value="ECO:0007669"/>
    <property type="project" value="InterPro"/>
</dbReference>
<dbReference type="PROSITE" id="PS00463">
    <property type="entry name" value="ZN2_CY6_FUNGAL_1"/>
    <property type="match status" value="1"/>
</dbReference>
<dbReference type="PANTHER" id="PTHR46910:SF39">
    <property type="entry name" value="ZN(II)2CYS6 TRANSCRIPTION FACTOR (EUROFUNG)"/>
    <property type="match status" value="1"/>
</dbReference>
<name>A0A2C5WU90_9PEZI</name>
<evidence type="ECO:0000256" key="3">
    <source>
        <dbReference type="SAM" id="MobiDB-lite"/>
    </source>
</evidence>
<comment type="caution">
    <text evidence="5">The sequence shown here is derived from an EMBL/GenBank/DDBJ whole genome shotgun (WGS) entry which is preliminary data.</text>
</comment>
<dbReference type="STRING" id="1035309.A0A2C5WU90"/>
<keyword evidence="1" id="KW-0479">Metal-binding</keyword>